<dbReference type="EMBL" id="CP171844">
    <property type="protein sequence ID" value="XKQ39577.1"/>
    <property type="molecule type" value="Genomic_DNA"/>
</dbReference>
<organism evidence="1 2">
    <name type="scientific">Rhizobium leguminosarum</name>
    <dbReference type="NCBI Taxonomy" id="384"/>
    <lineage>
        <taxon>Bacteria</taxon>
        <taxon>Pseudomonadati</taxon>
        <taxon>Pseudomonadota</taxon>
        <taxon>Alphaproteobacteria</taxon>
        <taxon>Hyphomicrobiales</taxon>
        <taxon>Rhizobiaceae</taxon>
        <taxon>Rhizobium/Agrobacterium group</taxon>
        <taxon>Rhizobium</taxon>
    </lineage>
</organism>
<name>A0ACD5F389_RHILE</name>
<proteinExistence type="predicted"/>
<evidence type="ECO:0000313" key="2">
    <source>
        <dbReference type="Proteomes" id="UP000076193"/>
    </source>
</evidence>
<evidence type="ECO:0000313" key="1">
    <source>
        <dbReference type="EMBL" id="XKQ39577.1"/>
    </source>
</evidence>
<sequence>MKFYGRDRPHKSEYMGGPPTKGWTVTLLQLAYLMIAVSYVVAIIALAGGH</sequence>
<accession>A0ACD5F389</accession>
<reference evidence="1" key="1">
    <citation type="submission" date="2024-10" db="EMBL/GenBank/DDBJ databases">
        <title>Strain of Rhizobium-related bacteria isolated fromm roots of Vavilovia formosa.</title>
        <authorList>
            <person name="Kimeklis A."/>
            <person name="Afonin A."/>
        </authorList>
    </citation>
    <scope>NUCLEOTIDE SEQUENCE</scope>
    <source>
        <strain evidence="1">Vaf12</strain>
    </source>
</reference>
<gene>
    <name evidence="1" type="ORF">A4A59_021160</name>
</gene>
<dbReference type="Proteomes" id="UP000076193">
    <property type="component" value="Chromosome"/>
</dbReference>
<protein>
    <submittedName>
        <fullName evidence="1">Uncharacterized protein</fullName>
    </submittedName>
</protein>